<sequence length="185" mass="20761">MPRFPLIHETEAPDEVTEIYRDFRREMRFPDVPNFIRTQGASHSMLAGTWGLLKHVLLEGRLPRPTKELIFVAISVKRECRYCAEAHAACCRVLGVEDSTIRAVMEGLKGDVPDLPDHTRDILRFAIKCGATPENLNNDDFASLTRHGLDNEQVLEVIATAAMAVYSTIIADATMLDVDDMFAEM</sequence>
<dbReference type="SUPFAM" id="SSF69118">
    <property type="entry name" value="AhpD-like"/>
    <property type="match status" value="1"/>
</dbReference>
<organism evidence="2 3">
    <name type="scientific">Stieleria neptunia</name>
    <dbReference type="NCBI Taxonomy" id="2527979"/>
    <lineage>
        <taxon>Bacteria</taxon>
        <taxon>Pseudomonadati</taxon>
        <taxon>Planctomycetota</taxon>
        <taxon>Planctomycetia</taxon>
        <taxon>Pirellulales</taxon>
        <taxon>Pirellulaceae</taxon>
        <taxon>Stieleria</taxon>
    </lineage>
</organism>
<evidence type="ECO:0000259" key="1">
    <source>
        <dbReference type="Pfam" id="PF02627"/>
    </source>
</evidence>
<evidence type="ECO:0000313" key="2">
    <source>
        <dbReference type="EMBL" id="QDV42819.1"/>
    </source>
</evidence>
<protein>
    <submittedName>
        <fullName evidence="2">Carboxymuconolactone decarboxylase family protein</fullName>
    </submittedName>
</protein>
<dbReference type="GO" id="GO:0051920">
    <property type="term" value="F:peroxiredoxin activity"/>
    <property type="evidence" value="ECO:0007669"/>
    <property type="project" value="InterPro"/>
</dbReference>
<dbReference type="Gene3D" id="1.20.1290.10">
    <property type="entry name" value="AhpD-like"/>
    <property type="match status" value="1"/>
</dbReference>
<proteinExistence type="predicted"/>
<reference evidence="2 3" key="1">
    <citation type="submission" date="2019-03" db="EMBL/GenBank/DDBJ databases">
        <title>Deep-cultivation of Planctomycetes and their phenomic and genomic characterization uncovers novel biology.</title>
        <authorList>
            <person name="Wiegand S."/>
            <person name="Jogler M."/>
            <person name="Boedeker C."/>
            <person name="Pinto D."/>
            <person name="Vollmers J."/>
            <person name="Rivas-Marin E."/>
            <person name="Kohn T."/>
            <person name="Peeters S.H."/>
            <person name="Heuer A."/>
            <person name="Rast P."/>
            <person name="Oberbeckmann S."/>
            <person name="Bunk B."/>
            <person name="Jeske O."/>
            <person name="Meyerdierks A."/>
            <person name="Storesund J.E."/>
            <person name="Kallscheuer N."/>
            <person name="Luecker S."/>
            <person name="Lage O.M."/>
            <person name="Pohl T."/>
            <person name="Merkel B.J."/>
            <person name="Hornburger P."/>
            <person name="Mueller R.-W."/>
            <person name="Bruemmer F."/>
            <person name="Labrenz M."/>
            <person name="Spormann A.M."/>
            <person name="Op den Camp H."/>
            <person name="Overmann J."/>
            <person name="Amann R."/>
            <person name="Jetten M.S.M."/>
            <person name="Mascher T."/>
            <person name="Medema M.H."/>
            <person name="Devos D.P."/>
            <person name="Kaster A.-K."/>
            <person name="Ovreas L."/>
            <person name="Rohde M."/>
            <person name="Galperin M.Y."/>
            <person name="Jogler C."/>
        </authorList>
    </citation>
    <scope>NUCLEOTIDE SEQUENCE [LARGE SCALE GENOMIC DNA]</scope>
    <source>
        <strain evidence="2 3">Enr13</strain>
    </source>
</reference>
<dbReference type="KEGG" id="snep:Enr13x_26690"/>
<keyword evidence="3" id="KW-1185">Reference proteome</keyword>
<dbReference type="NCBIfam" id="TIGR00778">
    <property type="entry name" value="ahpD_dom"/>
    <property type="match status" value="1"/>
</dbReference>
<gene>
    <name evidence="2" type="ORF">Enr13x_26690</name>
</gene>
<dbReference type="OrthoDB" id="9808310at2"/>
<dbReference type="InterPro" id="IPR010195">
    <property type="entry name" value="Uncharacterised_peroxidase-rel"/>
</dbReference>
<dbReference type="PANTHER" id="PTHR35446:SF2">
    <property type="entry name" value="CARBOXYMUCONOLACTONE DECARBOXYLASE-LIKE DOMAIN-CONTAINING PROTEIN"/>
    <property type="match status" value="1"/>
</dbReference>
<dbReference type="Proteomes" id="UP000319004">
    <property type="component" value="Chromosome"/>
</dbReference>
<dbReference type="InterPro" id="IPR003779">
    <property type="entry name" value="CMD-like"/>
</dbReference>
<dbReference type="PANTHER" id="PTHR35446">
    <property type="entry name" value="SI:CH211-175M2.5"/>
    <property type="match status" value="1"/>
</dbReference>
<dbReference type="AlphaFoldDB" id="A0A518HPQ0"/>
<dbReference type="EMBL" id="CP037423">
    <property type="protein sequence ID" value="QDV42819.1"/>
    <property type="molecule type" value="Genomic_DNA"/>
</dbReference>
<accession>A0A518HPQ0</accession>
<name>A0A518HPQ0_9BACT</name>
<dbReference type="InterPro" id="IPR004675">
    <property type="entry name" value="AhpD_core"/>
</dbReference>
<dbReference type="NCBIfam" id="TIGR01926">
    <property type="entry name" value="peroxid_rel"/>
    <property type="match status" value="1"/>
</dbReference>
<dbReference type="RefSeq" id="WP_145386506.1">
    <property type="nucleotide sequence ID" value="NZ_CP037423.1"/>
</dbReference>
<evidence type="ECO:0000313" key="3">
    <source>
        <dbReference type="Proteomes" id="UP000319004"/>
    </source>
</evidence>
<feature type="domain" description="Carboxymuconolactone decarboxylase-like" evidence="1">
    <location>
        <begin position="50"/>
        <end position="105"/>
    </location>
</feature>
<dbReference type="Pfam" id="PF02627">
    <property type="entry name" value="CMD"/>
    <property type="match status" value="1"/>
</dbReference>
<dbReference type="InterPro" id="IPR029032">
    <property type="entry name" value="AhpD-like"/>
</dbReference>